<gene>
    <name evidence="1" type="ORF">LPLAT_LOCUS8254</name>
</gene>
<dbReference type="Proteomes" id="UP001497644">
    <property type="component" value="Unassembled WGS sequence"/>
</dbReference>
<dbReference type="EMBL" id="CAXIPU020000578">
    <property type="protein sequence ID" value="CAL1672449.1"/>
    <property type="molecule type" value="Genomic_DNA"/>
</dbReference>
<evidence type="ECO:0000313" key="2">
    <source>
        <dbReference type="Proteomes" id="UP001497644"/>
    </source>
</evidence>
<sequence>MAYGNVSYHDAVRMITDQEEAPEMRYDRYETPMRWPRLPISYADIGKQPNLASLKFKEITEANLCIEKINKELQDTLKVYIDRCTITSKGVITYWPFNIQELWEALESRDDIVQLEKMKRKVYNPEKKNLILKERII</sequence>
<organism evidence="1 2">
    <name type="scientific">Lasius platythorax</name>
    <dbReference type="NCBI Taxonomy" id="488582"/>
    <lineage>
        <taxon>Eukaryota</taxon>
        <taxon>Metazoa</taxon>
        <taxon>Ecdysozoa</taxon>
        <taxon>Arthropoda</taxon>
        <taxon>Hexapoda</taxon>
        <taxon>Insecta</taxon>
        <taxon>Pterygota</taxon>
        <taxon>Neoptera</taxon>
        <taxon>Endopterygota</taxon>
        <taxon>Hymenoptera</taxon>
        <taxon>Apocrita</taxon>
        <taxon>Aculeata</taxon>
        <taxon>Formicoidea</taxon>
        <taxon>Formicidae</taxon>
        <taxon>Formicinae</taxon>
        <taxon>Lasius</taxon>
        <taxon>Lasius</taxon>
    </lineage>
</organism>
<dbReference type="AlphaFoldDB" id="A0AAV2MYL7"/>
<reference evidence="1" key="1">
    <citation type="submission" date="2024-04" db="EMBL/GenBank/DDBJ databases">
        <authorList>
            <consortium name="Molecular Ecology Group"/>
        </authorList>
    </citation>
    <scope>NUCLEOTIDE SEQUENCE</scope>
</reference>
<name>A0AAV2MYL7_9HYME</name>
<proteinExistence type="predicted"/>
<comment type="caution">
    <text evidence="1">The sequence shown here is derived from an EMBL/GenBank/DDBJ whole genome shotgun (WGS) entry which is preliminary data.</text>
</comment>
<keyword evidence="2" id="KW-1185">Reference proteome</keyword>
<accession>A0AAV2MYL7</accession>
<evidence type="ECO:0000313" key="1">
    <source>
        <dbReference type="EMBL" id="CAL1672449.1"/>
    </source>
</evidence>
<protein>
    <submittedName>
        <fullName evidence="1">Uncharacterized protein</fullName>
    </submittedName>
</protein>